<proteinExistence type="inferred from homology"/>
<evidence type="ECO:0000256" key="5">
    <source>
        <dbReference type="ARBA" id="ARBA00023136"/>
    </source>
</evidence>
<keyword evidence="8" id="KW-1185">Reference proteome</keyword>
<evidence type="ECO:0000256" key="6">
    <source>
        <dbReference type="RuleBase" id="RU367022"/>
    </source>
</evidence>
<accession>A0A0D2GUV3</accession>
<sequence length="202" mass="22581">MDMSMSMTPTTSMSSAMASSTAMSGMSMGGASCKISMTWNWYTVGACFISKSWQVTSSGMFAGSCIGVICLVISLEFLRRVQREYDSWIRRQDMKAADSYARRHAPNGIPSSSEQERSHSKQPIVGWALNGMTALPTPHINRGTLFQRQFVRALIHMVQFGVAYFIMLLAMYYNGYIIICIIIGAFLGSFIFSWDQLLNEIK</sequence>
<dbReference type="GO" id="GO:0005375">
    <property type="term" value="F:copper ion transmembrane transporter activity"/>
    <property type="evidence" value="ECO:0007669"/>
    <property type="project" value="UniProtKB-UniRule"/>
</dbReference>
<feature type="transmembrane region" description="Helical" evidence="6">
    <location>
        <begin position="57"/>
        <end position="78"/>
    </location>
</feature>
<evidence type="ECO:0000256" key="1">
    <source>
        <dbReference type="ARBA" id="ARBA00004141"/>
    </source>
</evidence>
<evidence type="ECO:0000256" key="4">
    <source>
        <dbReference type="ARBA" id="ARBA00022989"/>
    </source>
</evidence>
<dbReference type="STRING" id="1442369.A0A0D2GUV3"/>
<dbReference type="Proteomes" id="UP000053617">
    <property type="component" value="Unassembled WGS sequence"/>
</dbReference>
<dbReference type="Pfam" id="PF04145">
    <property type="entry name" value="Ctr"/>
    <property type="match status" value="1"/>
</dbReference>
<keyword evidence="6" id="KW-0406">Ion transport</keyword>
<keyword evidence="3 6" id="KW-0812">Transmembrane</keyword>
<organism evidence="7 8">
    <name type="scientific">Rhinocladiella mackenziei CBS 650.93</name>
    <dbReference type="NCBI Taxonomy" id="1442369"/>
    <lineage>
        <taxon>Eukaryota</taxon>
        <taxon>Fungi</taxon>
        <taxon>Dikarya</taxon>
        <taxon>Ascomycota</taxon>
        <taxon>Pezizomycotina</taxon>
        <taxon>Eurotiomycetes</taxon>
        <taxon>Chaetothyriomycetidae</taxon>
        <taxon>Chaetothyriales</taxon>
        <taxon>Herpotrichiellaceae</taxon>
        <taxon>Rhinocladiella</taxon>
    </lineage>
</organism>
<feature type="transmembrane region" description="Helical" evidence="6">
    <location>
        <begin position="150"/>
        <end position="170"/>
    </location>
</feature>
<keyword evidence="6" id="KW-0813">Transport</keyword>
<evidence type="ECO:0000313" key="7">
    <source>
        <dbReference type="EMBL" id="KIX02033.1"/>
    </source>
</evidence>
<dbReference type="PANTHER" id="PTHR12483:SF73">
    <property type="entry name" value="COPPER TRANSPORT PROTEIN CTR3"/>
    <property type="match status" value="1"/>
</dbReference>
<dbReference type="AlphaFoldDB" id="A0A0D2GUV3"/>
<keyword evidence="5 6" id="KW-0472">Membrane</keyword>
<evidence type="ECO:0000256" key="2">
    <source>
        <dbReference type="ARBA" id="ARBA00006921"/>
    </source>
</evidence>
<evidence type="ECO:0000313" key="8">
    <source>
        <dbReference type="Proteomes" id="UP000053617"/>
    </source>
</evidence>
<protein>
    <recommendedName>
        <fullName evidence="6">Copper transport protein</fullName>
    </recommendedName>
</protein>
<evidence type="ECO:0000256" key="3">
    <source>
        <dbReference type="ARBA" id="ARBA00022692"/>
    </source>
</evidence>
<dbReference type="InterPro" id="IPR007274">
    <property type="entry name" value="Cop_transporter"/>
</dbReference>
<comment type="subcellular location">
    <subcellularLocation>
        <location evidence="1 6">Membrane</location>
        <topology evidence="1 6">Multi-pass membrane protein</topology>
    </subcellularLocation>
</comment>
<dbReference type="GO" id="GO:0016020">
    <property type="term" value="C:membrane"/>
    <property type="evidence" value="ECO:0007669"/>
    <property type="project" value="UniProtKB-SubCell"/>
</dbReference>
<keyword evidence="6" id="KW-0186">Copper</keyword>
<gene>
    <name evidence="7" type="ORF">Z518_07972</name>
</gene>
<dbReference type="GeneID" id="25296043"/>
<dbReference type="EMBL" id="KN847480">
    <property type="protein sequence ID" value="KIX02033.1"/>
    <property type="molecule type" value="Genomic_DNA"/>
</dbReference>
<dbReference type="VEuPathDB" id="FungiDB:Z518_07972"/>
<name>A0A0D2GUV3_9EURO</name>
<reference evidence="7 8" key="1">
    <citation type="submission" date="2015-01" db="EMBL/GenBank/DDBJ databases">
        <title>The Genome Sequence of Rhinocladiella mackenzie CBS 650.93.</title>
        <authorList>
            <consortium name="The Broad Institute Genomics Platform"/>
            <person name="Cuomo C."/>
            <person name="de Hoog S."/>
            <person name="Gorbushina A."/>
            <person name="Stielow B."/>
            <person name="Teixiera M."/>
            <person name="Abouelleil A."/>
            <person name="Chapman S.B."/>
            <person name="Priest M."/>
            <person name="Young S.K."/>
            <person name="Wortman J."/>
            <person name="Nusbaum C."/>
            <person name="Birren B."/>
        </authorList>
    </citation>
    <scope>NUCLEOTIDE SEQUENCE [LARGE SCALE GENOMIC DNA]</scope>
    <source>
        <strain evidence="7 8">CBS 650.93</strain>
    </source>
</reference>
<dbReference type="OrthoDB" id="161814at2759"/>
<keyword evidence="4 6" id="KW-1133">Transmembrane helix</keyword>
<feature type="transmembrane region" description="Helical" evidence="6">
    <location>
        <begin position="176"/>
        <end position="194"/>
    </location>
</feature>
<dbReference type="PANTHER" id="PTHR12483">
    <property type="entry name" value="SOLUTE CARRIER FAMILY 31 COPPER TRANSPORTERS"/>
    <property type="match status" value="1"/>
</dbReference>
<keyword evidence="6" id="KW-0187">Copper transport</keyword>
<dbReference type="HOGENOM" id="CLU_079690_0_1_1"/>
<dbReference type="RefSeq" id="XP_013269169.1">
    <property type="nucleotide sequence ID" value="XM_013413715.1"/>
</dbReference>
<comment type="similarity">
    <text evidence="2 6">Belongs to the copper transporter (Ctr) (TC 1.A.56) family. SLC31A subfamily.</text>
</comment>